<reference evidence="2" key="1">
    <citation type="submission" date="2023-06" db="EMBL/GenBank/DDBJ databases">
        <authorList>
            <person name="Zeman M."/>
            <person name="Kubasova T."/>
            <person name="Jahodarova E."/>
            <person name="Nykrynova M."/>
            <person name="Rychlik I."/>
        </authorList>
    </citation>
    <scope>NUCLEOTIDE SEQUENCE</scope>
    <source>
        <strain evidence="2">ET15</strain>
        <strain evidence="1">ET37</strain>
    </source>
</reference>
<accession>A0AAW7JPC0</accession>
<dbReference type="EMBL" id="JAUEIF010000011">
    <property type="protein sequence ID" value="MDN0026083.1"/>
    <property type="molecule type" value="Genomic_DNA"/>
</dbReference>
<reference evidence="2" key="2">
    <citation type="submission" date="2023-08" db="EMBL/GenBank/DDBJ databases">
        <title>Identification and characterization of horizontal gene transfer across gut microbiota members of farm animals based on homology search.</title>
        <authorList>
            <person name="Schwarzerova J."/>
            <person name="Nykrynova M."/>
            <person name="Jureckova K."/>
            <person name="Cejkova D."/>
            <person name="Rychlik I."/>
        </authorList>
    </citation>
    <scope>NUCLEOTIDE SEQUENCE</scope>
    <source>
        <strain evidence="2">ET15</strain>
        <strain evidence="1">ET37</strain>
    </source>
</reference>
<evidence type="ECO:0000313" key="3">
    <source>
        <dbReference type="Proteomes" id="UP001167831"/>
    </source>
</evidence>
<gene>
    <name evidence="1" type="ORF">QVN81_11830</name>
    <name evidence="2" type="ORF">QVN84_11220</name>
</gene>
<evidence type="ECO:0000313" key="2">
    <source>
        <dbReference type="EMBL" id="MDN0026083.1"/>
    </source>
</evidence>
<dbReference type="Proteomes" id="UP001167831">
    <property type="component" value="Unassembled WGS sequence"/>
</dbReference>
<evidence type="ECO:0008006" key="5">
    <source>
        <dbReference type="Google" id="ProtNLM"/>
    </source>
</evidence>
<evidence type="ECO:0000313" key="4">
    <source>
        <dbReference type="Proteomes" id="UP001168478"/>
    </source>
</evidence>
<dbReference type="AlphaFoldDB" id="A0AAW7JPC0"/>
<sequence length="368" mass="41188">MKLHVFNPEHDIVMAYGDGMFTSPHAARGLRRDLGFIPAFTAEDGDFVLVDDIESALESLRHVRKYASDVVFITPDDLRNMRFDGSHSLSIEPWGWDSTLKRQLVASNPDLLPFLPDDKALESIRNMSNRKFASEHLLPWLCETDSIFVGKSRYFTTVEEMNGELVRNGRSVLKAPWSSSGRGVRYVEGMAECPLSGWCRNVISRQGGIMVEPYYDKVMDFGMEFSIGENGMAVYRGLSLFRTVNGAYAGSILATENEKRKMMGRYVGLEVIDRLADMVISRMGDLTGGSYKGPFGIDMMIVADKAGDGFKIHPCVELNLRCTMGHVALGISPNEHEAQKLMRISYNGKYRLRILSTNENLLNTSLAV</sequence>
<organism evidence="2 4">
    <name type="scientific">Leyella lascolaii</name>
    <dbReference type="NCBI Taxonomy" id="1776379"/>
    <lineage>
        <taxon>Bacteria</taxon>
        <taxon>Pseudomonadati</taxon>
        <taxon>Bacteroidota</taxon>
        <taxon>Bacteroidia</taxon>
        <taxon>Bacteroidales</taxon>
        <taxon>Prevotellaceae</taxon>
        <taxon>Leyella</taxon>
    </lineage>
</organism>
<evidence type="ECO:0000313" key="1">
    <source>
        <dbReference type="EMBL" id="MDN0023699.1"/>
    </source>
</evidence>
<dbReference type="SUPFAM" id="SSF56059">
    <property type="entry name" value="Glutathione synthetase ATP-binding domain-like"/>
    <property type="match status" value="1"/>
</dbReference>
<protein>
    <recommendedName>
        <fullName evidence="5">ATP-grasp domain-containing protein</fullName>
    </recommendedName>
</protein>
<dbReference type="EMBL" id="JAUEIE010000017">
    <property type="protein sequence ID" value="MDN0023699.1"/>
    <property type="molecule type" value="Genomic_DNA"/>
</dbReference>
<name>A0AAW7JPC0_9BACT</name>
<dbReference type="Proteomes" id="UP001168478">
    <property type="component" value="Unassembled WGS sequence"/>
</dbReference>
<comment type="caution">
    <text evidence="2">The sequence shown here is derived from an EMBL/GenBank/DDBJ whole genome shotgun (WGS) entry which is preliminary data.</text>
</comment>
<keyword evidence="3" id="KW-1185">Reference proteome</keyword>
<dbReference type="RefSeq" id="WP_289826176.1">
    <property type="nucleotide sequence ID" value="NZ_JAUEIE010000017.1"/>
</dbReference>
<proteinExistence type="predicted"/>